<reference evidence="1 2" key="1">
    <citation type="submission" date="2020-08" db="EMBL/GenBank/DDBJ databases">
        <title>Genomic Encyclopedia of Type Strains, Phase III (KMG-III): the genomes of soil and plant-associated and newly described type strains.</title>
        <authorList>
            <person name="Whitman W."/>
        </authorList>
    </citation>
    <scope>NUCLEOTIDE SEQUENCE [LARGE SCALE GENOMIC DNA]</scope>
    <source>
        <strain evidence="1 2">CECT 8799</strain>
    </source>
</reference>
<sequence>MNEIIPAKTPVKRRRHSPEFKARVLKACQEAGVSIASVALQRDINANLIHKWRREAKGDQKPVDKGFVPVPLPVPTGTAEEVVLELPGIMVRWPLAQIDRAIPWLRALQS</sequence>
<organism evidence="1 2">
    <name type="scientific">Microbulbifer rhizosphaerae</name>
    <dbReference type="NCBI Taxonomy" id="1562603"/>
    <lineage>
        <taxon>Bacteria</taxon>
        <taxon>Pseudomonadati</taxon>
        <taxon>Pseudomonadota</taxon>
        <taxon>Gammaproteobacteria</taxon>
        <taxon>Cellvibrionales</taxon>
        <taxon>Microbulbiferaceae</taxon>
        <taxon>Microbulbifer</taxon>
    </lineage>
</organism>
<protein>
    <submittedName>
        <fullName evidence="1">Transposase-like protein</fullName>
    </submittedName>
</protein>
<evidence type="ECO:0000313" key="1">
    <source>
        <dbReference type="EMBL" id="MBB3063474.1"/>
    </source>
</evidence>
<evidence type="ECO:0000313" key="2">
    <source>
        <dbReference type="Proteomes" id="UP000535937"/>
    </source>
</evidence>
<dbReference type="SUPFAM" id="SSF48295">
    <property type="entry name" value="TrpR-like"/>
    <property type="match status" value="1"/>
</dbReference>
<dbReference type="InterPro" id="IPR002514">
    <property type="entry name" value="Transposase_8"/>
</dbReference>
<dbReference type="GO" id="GO:0006313">
    <property type="term" value="P:DNA transposition"/>
    <property type="evidence" value="ECO:0007669"/>
    <property type="project" value="InterPro"/>
</dbReference>
<name>A0A7W4WFV5_9GAMM</name>
<comment type="caution">
    <text evidence="1">The sequence shown here is derived from an EMBL/GenBank/DDBJ whole genome shotgun (WGS) entry which is preliminary data.</text>
</comment>
<keyword evidence="2" id="KW-1185">Reference proteome</keyword>
<dbReference type="RefSeq" id="WP_183463689.1">
    <property type="nucleotide sequence ID" value="NZ_JACHWZ010000032.1"/>
</dbReference>
<dbReference type="GO" id="GO:0043565">
    <property type="term" value="F:sequence-specific DNA binding"/>
    <property type="evidence" value="ECO:0007669"/>
    <property type="project" value="InterPro"/>
</dbReference>
<dbReference type="Pfam" id="PF01527">
    <property type="entry name" value="HTH_Tnp_1"/>
    <property type="match status" value="1"/>
</dbReference>
<proteinExistence type="predicted"/>
<dbReference type="GO" id="GO:0004803">
    <property type="term" value="F:transposase activity"/>
    <property type="evidence" value="ECO:0007669"/>
    <property type="project" value="InterPro"/>
</dbReference>
<accession>A0A7W4WFV5</accession>
<dbReference type="InterPro" id="IPR010921">
    <property type="entry name" value="Trp_repressor/repl_initiator"/>
</dbReference>
<dbReference type="Proteomes" id="UP000535937">
    <property type="component" value="Unassembled WGS sequence"/>
</dbReference>
<gene>
    <name evidence="1" type="ORF">FHS09_004332</name>
</gene>
<dbReference type="EMBL" id="JACHWZ010000032">
    <property type="protein sequence ID" value="MBB3063474.1"/>
    <property type="molecule type" value="Genomic_DNA"/>
</dbReference>
<dbReference type="AlphaFoldDB" id="A0A7W4WFV5"/>